<organism evidence="3 4">
    <name type="scientific">Desulfovibrio legallii</name>
    <dbReference type="NCBI Taxonomy" id="571438"/>
    <lineage>
        <taxon>Bacteria</taxon>
        <taxon>Pseudomonadati</taxon>
        <taxon>Thermodesulfobacteriota</taxon>
        <taxon>Desulfovibrionia</taxon>
        <taxon>Desulfovibrionales</taxon>
        <taxon>Desulfovibrionaceae</taxon>
        <taxon>Desulfovibrio</taxon>
    </lineage>
</organism>
<proteinExistence type="predicted"/>
<evidence type="ECO:0008006" key="5">
    <source>
        <dbReference type="Google" id="ProtNLM"/>
    </source>
</evidence>
<dbReference type="Proteomes" id="UP000292919">
    <property type="component" value="Unassembled WGS sequence"/>
</dbReference>
<evidence type="ECO:0000256" key="2">
    <source>
        <dbReference type="SAM" id="Phobius"/>
    </source>
</evidence>
<dbReference type="InterPro" id="IPR005642">
    <property type="entry name" value="LysO"/>
</dbReference>
<keyword evidence="2" id="KW-1133">Transmembrane helix</keyword>
<dbReference type="EMBL" id="SIXC01000002">
    <property type="protein sequence ID" value="TBH81595.1"/>
    <property type="molecule type" value="Genomic_DNA"/>
</dbReference>
<reference evidence="3 4" key="1">
    <citation type="submission" date="2018-12" db="EMBL/GenBank/DDBJ databases">
        <title>First genome draft of Desulfovibrio legallis sp. nov.</title>
        <authorList>
            <person name="Ben Dhia O."/>
            <person name="Najjari A."/>
            <person name="Ferjani R."/>
            <person name="Fhoula I."/>
            <person name="Fardeau M.-L."/>
            <person name="Boudabbous A."/>
            <person name="Ouzari H.I."/>
        </authorList>
    </citation>
    <scope>NUCLEOTIDE SEQUENCE [LARGE SCALE GENOMIC DNA]</scope>
    <source>
        <strain evidence="3 4">H1T</strain>
    </source>
</reference>
<keyword evidence="4" id="KW-1185">Reference proteome</keyword>
<evidence type="ECO:0000313" key="4">
    <source>
        <dbReference type="Proteomes" id="UP000292919"/>
    </source>
</evidence>
<dbReference type="Pfam" id="PF03956">
    <property type="entry name" value="Lys_export"/>
    <property type="match status" value="1"/>
</dbReference>
<feature type="transmembrane region" description="Helical" evidence="2">
    <location>
        <begin position="31"/>
        <end position="52"/>
    </location>
</feature>
<name>A0A6H3FEE2_9BACT</name>
<keyword evidence="2" id="KW-0472">Membrane</keyword>
<evidence type="ECO:0000313" key="3">
    <source>
        <dbReference type="EMBL" id="TBH81595.1"/>
    </source>
</evidence>
<sequence>MFIALGLTFLGMAVGYLLRRSPWPGRLTRGITPVIMLLLLGLGMAVGGNAALMEALPRLGGAALTLTLAGLAGSLACTLLVSRVFRRGSGAPSGQGRSKKDAHEDR</sequence>
<accession>A0A6H3FEE2</accession>
<gene>
    <name evidence="3" type="ORF">EB812_02185</name>
</gene>
<keyword evidence="2" id="KW-0812">Transmembrane</keyword>
<evidence type="ECO:0000256" key="1">
    <source>
        <dbReference type="SAM" id="MobiDB-lite"/>
    </source>
</evidence>
<feature type="transmembrane region" description="Helical" evidence="2">
    <location>
        <begin position="59"/>
        <end position="81"/>
    </location>
</feature>
<dbReference type="AlphaFoldDB" id="A0A6H3FEE2"/>
<comment type="caution">
    <text evidence="3">The sequence shown here is derived from an EMBL/GenBank/DDBJ whole genome shotgun (WGS) entry which is preliminary data.</text>
</comment>
<protein>
    <recommendedName>
        <fullName evidence="5">DUF340 domain-containing protein</fullName>
    </recommendedName>
</protein>
<feature type="region of interest" description="Disordered" evidence="1">
    <location>
        <begin position="87"/>
        <end position="106"/>
    </location>
</feature>
<dbReference type="GO" id="GO:0015661">
    <property type="term" value="F:L-lysine efflux transmembrane transporter activity"/>
    <property type="evidence" value="ECO:0007669"/>
    <property type="project" value="InterPro"/>
</dbReference>
<dbReference type="RefSeq" id="WP_118230272.1">
    <property type="nucleotide sequence ID" value="NZ_DBFBQU010000059.1"/>
</dbReference>